<dbReference type="Pfam" id="PF00072">
    <property type="entry name" value="Response_reg"/>
    <property type="match status" value="1"/>
</dbReference>
<dbReference type="CDD" id="cd17546">
    <property type="entry name" value="REC_hyHK_CKI1_RcsC-like"/>
    <property type="match status" value="1"/>
</dbReference>
<dbReference type="InterPro" id="IPR036890">
    <property type="entry name" value="HATPase_C_sf"/>
</dbReference>
<feature type="modified residue" description="Phosphohistidine" evidence="12">
    <location>
        <position position="642"/>
    </location>
</feature>
<evidence type="ECO:0000259" key="16">
    <source>
        <dbReference type="PROSITE" id="PS50110"/>
    </source>
</evidence>
<proteinExistence type="predicted"/>
<keyword evidence="4" id="KW-1003">Cell membrane</keyword>
<comment type="subcellular location">
    <subcellularLocation>
        <location evidence="2">Cell membrane</location>
        <topology evidence="2">Multi-pass membrane protein</topology>
    </subcellularLocation>
</comment>
<evidence type="ECO:0000256" key="6">
    <source>
        <dbReference type="ARBA" id="ARBA00022692"/>
    </source>
</evidence>
<keyword evidence="11 14" id="KW-0472">Membrane</keyword>
<keyword evidence="19" id="KW-1185">Reference proteome</keyword>
<dbReference type="PROSITE" id="PS50110">
    <property type="entry name" value="RESPONSE_REGULATORY"/>
    <property type="match status" value="1"/>
</dbReference>
<dbReference type="Pfam" id="PF02518">
    <property type="entry name" value="HATPase_c"/>
    <property type="match status" value="1"/>
</dbReference>
<dbReference type="PROSITE" id="PS50894">
    <property type="entry name" value="HPT"/>
    <property type="match status" value="1"/>
</dbReference>
<dbReference type="InterPro" id="IPR004358">
    <property type="entry name" value="Sig_transdc_His_kin-like_C"/>
</dbReference>
<keyword evidence="8" id="KW-0067">ATP-binding</keyword>
<dbReference type="InterPro" id="IPR008207">
    <property type="entry name" value="Sig_transdc_His_kin_Hpt_dom"/>
</dbReference>
<evidence type="ECO:0000256" key="10">
    <source>
        <dbReference type="ARBA" id="ARBA00023012"/>
    </source>
</evidence>
<dbReference type="SUPFAM" id="SSF55874">
    <property type="entry name" value="ATPase domain of HSP90 chaperone/DNA topoisomerase II/histidine kinase"/>
    <property type="match status" value="1"/>
</dbReference>
<evidence type="ECO:0000259" key="15">
    <source>
        <dbReference type="PROSITE" id="PS50109"/>
    </source>
</evidence>
<keyword evidence="5 13" id="KW-0597">Phosphoprotein</keyword>
<evidence type="ECO:0000313" key="18">
    <source>
        <dbReference type="EMBL" id="MBD7986606.1"/>
    </source>
</evidence>
<dbReference type="Gene3D" id="3.40.50.2300">
    <property type="match status" value="1"/>
</dbReference>
<dbReference type="PANTHER" id="PTHR45339">
    <property type="entry name" value="HYBRID SIGNAL TRANSDUCTION HISTIDINE KINASE J"/>
    <property type="match status" value="1"/>
</dbReference>
<evidence type="ECO:0000256" key="1">
    <source>
        <dbReference type="ARBA" id="ARBA00000085"/>
    </source>
</evidence>
<sequence>MPPVVPWIRARLANRPDTEHGQALVRMAMLVLITAYLQLVVSGRPEVAQELRLSQILMAVEFGIGLVILGWLLARPGVSYPRRVLGMVADYSLMGVGLYLLGDLLAWMYVVILWVTVGNGLRFGPRWLYLAIGFAAVSFGSALATTPYWQQNLWLGAGLLVGLAAVPLYLSSLLRQLVQAKEAAQAANRAKSRFLANISHELRTPLNGILGMSELLAATPLSAEQRDSSEVIRTSARALQMLVDEVLDLSSLEAGKFRRSDADFSLPELIRGIGLMLQPGAHAKGLAFDTRLGDGVPAHLHGDGNHLRHVLVNLLSNAIKFTDAGRVSLEVERLPRDDARTWLRFSVRDTGIGIPAPAQARIFEAFEQADDGLERRYGGTGLGTTIAKALVEQLGGSIGLESHSGLGSHFWVDLPFAAATPVAAGDGGNVIAFSDPFVRHRARVRPMRVLVADDQAANLMVMRKLLEKAGHRPQVVDDGEEVLAALEAQAFDVVIIDLHMPGGSGLEVLKQARFLEAGRRRTPFIVLTADATPEARADCERAGAYAFMTKPVIVDRLLERLAAIADGEAPAPAGAAAADVVEQGDGSVISQHILDELREMGLGDEFVQRFLGECARDARKCLADMEAAGAAARWDDFRDACHALKGAAGNMGAVRVSETASDGMRMPTDGLLREWNGMVRLMRQQLEQALAALRARGDLARGDAATGPDSA</sequence>
<evidence type="ECO:0000313" key="19">
    <source>
        <dbReference type="Proteomes" id="UP000647183"/>
    </source>
</evidence>
<dbReference type="InterPro" id="IPR003594">
    <property type="entry name" value="HATPase_dom"/>
</dbReference>
<dbReference type="InterPro" id="IPR036641">
    <property type="entry name" value="HPT_dom_sf"/>
</dbReference>
<dbReference type="SUPFAM" id="SSF52172">
    <property type="entry name" value="CheY-like"/>
    <property type="match status" value="1"/>
</dbReference>
<dbReference type="InterPro" id="IPR003661">
    <property type="entry name" value="HisK_dim/P_dom"/>
</dbReference>
<feature type="transmembrane region" description="Helical" evidence="14">
    <location>
        <begin position="23"/>
        <end position="41"/>
    </location>
</feature>
<gene>
    <name evidence="18" type="ORF">H9645_01010</name>
</gene>
<evidence type="ECO:0000256" key="9">
    <source>
        <dbReference type="ARBA" id="ARBA00022989"/>
    </source>
</evidence>
<evidence type="ECO:0000256" key="13">
    <source>
        <dbReference type="PROSITE-ProRule" id="PRU00169"/>
    </source>
</evidence>
<evidence type="ECO:0000259" key="17">
    <source>
        <dbReference type="PROSITE" id="PS50894"/>
    </source>
</evidence>
<evidence type="ECO:0000256" key="4">
    <source>
        <dbReference type="ARBA" id="ARBA00022475"/>
    </source>
</evidence>
<dbReference type="InterPro" id="IPR036097">
    <property type="entry name" value="HisK_dim/P_sf"/>
</dbReference>
<dbReference type="Gene3D" id="1.20.120.160">
    <property type="entry name" value="HPT domain"/>
    <property type="match status" value="1"/>
</dbReference>
<dbReference type="CDD" id="cd16922">
    <property type="entry name" value="HATPase_EvgS-ArcB-TorS-like"/>
    <property type="match status" value="1"/>
</dbReference>
<keyword evidence="9 14" id="KW-1133">Transmembrane helix</keyword>
<dbReference type="Proteomes" id="UP000647183">
    <property type="component" value="Unassembled WGS sequence"/>
</dbReference>
<dbReference type="Gene3D" id="3.30.565.10">
    <property type="entry name" value="Histidine kinase-like ATPase, C-terminal domain"/>
    <property type="match status" value="1"/>
</dbReference>
<evidence type="ECO:0000256" key="12">
    <source>
        <dbReference type="PROSITE-ProRule" id="PRU00110"/>
    </source>
</evidence>
<feature type="transmembrane region" description="Helical" evidence="14">
    <location>
        <begin position="153"/>
        <end position="171"/>
    </location>
</feature>
<dbReference type="InterPro" id="IPR005467">
    <property type="entry name" value="His_kinase_dom"/>
</dbReference>
<dbReference type="Gene3D" id="1.10.287.130">
    <property type="match status" value="1"/>
</dbReference>
<feature type="domain" description="HPt" evidence="17">
    <location>
        <begin position="603"/>
        <end position="696"/>
    </location>
</feature>
<dbReference type="InterPro" id="IPR001789">
    <property type="entry name" value="Sig_transdc_resp-reg_receiver"/>
</dbReference>
<dbReference type="EMBL" id="JACSQJ010000001">
    <property type="protein sequence ID" value="MBD7986606.1"/>
    <property type="molecule type" value="Genomic_DNA"/>
</dbReference>
<dbReference type="RefSeq" id="WP_191727874.1">
    <property type="nucleotide sequence ID" value="NZ_JACSQJ010000001.1"/>
</dbReference>
<evidence type="ECO:0000256" key="14">
    <source>
        <dbReference type="SAM" id="Phobius"/>
    </source>
</evidence>
<evidence type="ECO:0000256" key="3">
    <source>
        <dbReference type="ARBA" id="ARBA00012438"/>
    </source>
</evidence>
<feature type="transmembrane region" description="Helical" evidence="14">
    <location>
        <begin position="53"/>
        <end position="73"/>
    </location>
</feature>
<evidence type="ECO:0000256" key="2">
    <source>
        <dbReference type="ARBA" id="ARBA00004651"/>
    </source>
</evidence>
<dbReference type="SUPFAM" id="SSF47226">
    <property type="entry name" value="Histidine-containing phosphotransfer domain, HPT domain"/>
    <property type="match status" value="1"/>
</dbReference>
<evidence type="ECO:0000256" key="11">
    <source>
        <dbReference type="ARBA" id="ARBA00023136"/>
    </source>
</evidence>
<dbReference type="SMART" id="SM00448">
    <property type="entry name" value="REC"/>
    <property type="match status" value="1"/>
</dbReference>
<keyword evidence="7" id="KW-0547">Nucleotide-binding</keyword>
<dbReference type="SMART" id="SM00387">
    <property type="entry name" value="HATPase_c"/>
    <property type="match status" value="1"/>
</dbReference>
<accession>A0ABR8UF18</accession>
<feature type="transmembrane region" description="Helical" evidence="14">
    <location>
        <begin position="93"/>
        <end position="115"/>
    </location>
</feature>
<dbReference type="SUPFAM" id="SSF47384">
    <property type="entry name" value="Homodimeric domain of signal transducing histidine kinase"/>
    <property type="match status" value="1"/>
</dbReference>
<evidence type="ECO:0000256" key="8">
    <source>
        <dbReference type="ARBA" id="ARBA00022840"/>
    </source>
</evidence>
<protein>
    <recommendedName>
        <fullName evidence="3">histidine kinase</fullName>
        <ecNumber evidence="3">2.7.13.3</ecNumber>
    </recommendedName>
</protein>
<keyword evidence="10" id="KW-0902">Two-component regulatory system</keyword>
<dbReference type="EC" id="2.7.13.3" evidence="3"/>
<organism evidence="18 19">
    <name type="scientific">Luteimonas colneyensis</name>
    <dbReference type="NCBI Taxonomy" id="2762230"/>
    <lineage>
        <taxon>Bacteria</taxon>
        <taxon>Pseudomonadati</taxon>
        <taxon>Pseudomonadota</taxon>
        <taxon>Gammaproteobacteria</taxon>
        <taxon>Lysobacterales</taxon>
        <taxon>Lysobacteraceae</taxon>
        <taxon>Luteimonas</taxon>
    </lineage>
</organism>
<evidence type="ECO:0000256" key="7">
    <source>
        <dbReference type="ARBA" id="ARBA00022741"/>
    </source>
</evidence>
<feature type="domain" description="Histidine kinase" evidence="15">
    <location>
        <begin position="197"/>
        <end position="418"/>
    </location>
</feature>
<comment type="catalytic activity">
    <reaction evidence="1">
        <text>ATP + protein L-histidine = ADP + protein N-phospho-L-histidine.</text>
        <dbReference type="EC" id="2.7.13.3"/>
    </reaction>
</comment>
<feature type="modified residue" description="4-aspartylphosphate" evidence="13">
    <location>
        <position position="497"/>
    </location>
</feature>
<reference evidence="18 19" key="1">
    <citation type="submission" date="2020-08" db="EMBL/GenBank/DDBJ databases">
        <title>A Genomic Blueprint of the Chicken Gut Microbiome.</title>
        <authorList>
            <person name="Gilroy R."/>
            <person name="Ravi A."/>
            <person name="Getino M."/>
            <person name="Pursley I."/>
            <person name="Horton D.L."/>
            <person name="Alikhan N.-F."/>
            <person name="Baker D."/>
            <person name="Gharbi K."/>
            <person name="Hall N."/>
            <person name="Watson M."/>
            <person name="Adriaenssens E.M."/>
            <person name="Foster-Nyarko E."/>
            <person name="Jarju S."/>
            <person name="Secka A."/>
            <person name="Antonio M."/>
            <person name="Oren A."/>
            <person name="Chaudhuri R."/>
            <person name="La Ragione R.M."/>
            <person name="Hildebrand F."/>
            <person name="Pallen M.J."/>
        </authorList>
    </citation>
    <scope>NUCLEOTIDE SEQUENCE [LARGE SCALE GENOMIC DNA]</scope>
    <source>
        <strain evidence="18 19">Sa2BVA3</strain>
    </source>
</reference>
<feature type="transmembrane region" description="Helical" evidence="14">
    <location>
        <begin position="127"/>
        <end position="147"/>
    </location>
</feature>
<dbReference type="PRINTS" id="PR00344">
    <property type="entry name" value="BCTRLSENSOR"/>
</dbReference>
<dbReference type="PANTHER" id="PTHR45339:SF1">
    <property type="entry name" value="HYBRID SIGNAL TRANSDUCTION HISTIDINE KINASE J"/>
    <property type="match status" value="1"/>
</dbReference>
<dbReference type="Pfam" id="PF00512">
    <property type="entry name" value="HisKA"/>
    <property type="match status" value="1"/>
</dbReference>
<name>A0ABR8UF18_9GAMM</name>
<dbReference type="PROSITE" id="PS50109">
    <property type="entry name" value="HIS_KIN"/>
    <property type="match status" value="1"/>
</dbReference>
<feature type="domain" description="Response regulatory" evidence="16">
    <location>
        <begin position="448"/>
        <end position="565"/>
    </location>
</feature>
<dbReference type="SMART" id="SM00388">
    <property type="entry name" value="HisKA"/>
    <property type="match status" value="1"/>
</dbReference>
<keyword evidence="6 14" id="KW-0812">Transmembrane</keyword>
<dbReference type="InterPro" id="IPR011006">
    <property type="entry name" value="CheY-like_superfamily"/>
</dbReference>
<comment type="caution">
    <text evidence="18">The sequence shown here is derived from an EMBL/GenBank/DDBJ whole genome shotgun (WGS) entry which is preliminary data.</text>
</comment>
<dbReference type="Pfam" id="PF01627">
    <property type="entry name" value="Hpt"/>
    <property type="match status" value="1"/>
</dbReference>
<evidence type="ECO:0000256" key="5">
    <source>
        <dbReference type="ARBA" id="ARBA00022553"/>
    </source>
</evidence>
<dbReference type="CDD" id="cd00082">
    <property type="entry name" value="HisKA"/>
    <property type="match status" value="1"/>
</dbReference>